<dbReference type="InterPro" id="IPR018980">
    <property type="entry name" value="FERM_PH-like_C"/>
</dbReference>
<keyword evidence="5" id="KW-0472">Membrane</keyword>
<dbReference type="InterPro" id="IPR029071">
    <property type="entry name" value="Ubiquitin-like_domsf"/>
</dbReference>
<dbReference type="SUPFAM" id="SSF47031">
    <property type="entry name" value="Second domain of FERM"/>
    <property type="match status" value="1"/>
</dbReference>
<accession>A0A4W3H926</accession>
<protein>
    <submittedName>
        <fullName evidence="9">FERM, ARH/RhoGEF and pleckstrin domain protein 1</fullName>
    </submittedName>
</protein>
<dbReference type="InterPro" id="IPR014847">
    <property type="entry name" value="FA"/>
</dbReference>
<dbReference type="Pfam" id="PF09380">
    <property type="entry name" value="FERM_C"/>
    <property type="match status" value="1"/>
</dbReference>
<dbReference type="CDD" id="cd17189">
    <property type="entry name" value="FERM_F1_FARP1"/>
    <property type="match status" value="1"/>
</dbReference>
<dbReference type="SMART" id="SM01196">
    <property type="entry name" value="FERM_C"/>
    <property type="match status" value="1"/>
</dbReference>
<proteinExistence type="predicted"/>
<feature type="region of interest" description="Disordered" evidence="7">
    <location>
        <begin position="668"/>
        <end position="695"/>
    </location>
</feature>
<dbReference type="InterPro" id="IPR014352">
    <property type="entry name" value="FERM/acyl-CoA-bd_prot_sf"/>
</dbReference>
<dbReference type="FunFam" id="3.10.20.90:FF:000040">
    <property type="entry name" value="FERM, RhoGEF and pleckstrin domain-containing protein"/>
    <property type="match status" value="1"/>
</dbReference>
<dbReference type="InterPro" id="IPR000299">
    <property type="entry name" value="FERM_domain"/>
</dbReference>
<evidence type="ECO:0000256" key="1">
    <source>
        <dbReference type="ARBA" id="ARBA00004316"/>
    </source>
</evidence>
<dbReference type="InterPro" id="IPR011993">
    <property type="entry name" value="PH-like_dom_sf"/>
</dbReference>
<dbReference type="Gene3D" id="3.10.20.90">
    <property type="entry name" value="Phosphatidylinositol 3-kinase Catalytic Subunit, Chain A, domain 1"/>
    <property type="match status" value="1"/>
</dbReference>
<evidence type="ECO:0000256" key="4">
    <source>
        <dbReference type="ARBA" id="ARBA00022490"/>
    </source>
</evidence>
<feature type="region of interest" description="Disordered" evidence="7">
    <location>
        <begin position="723"/>
        <end position="751"/>
    </location>
</feature>
<feature type="compositionally biased region" description="Basic and acidic residues" evidence="7">
    <location>
        <begin position="350"/>
        <end position="397"/>
    </location>
</feature>
<name>A0A4W3H926_CALMI</name>
<evidence type="ECO:0000259" key="8">
    <source>
        <dbReference type="PROSITE" id="PS50057"/>
    </source>
</evidence>
<dbReference type="GeneTree" id="ENSGT00940000155318"/>
<evidence type="ECO:0000256" key="7">
    <source>
        <dbReference type="SAM" id="MobiDB-lite"/>
    </source>
</evidence>
<dbReference type="PROSITE" id="PS50057">
    <property type="entry name" value="FERM_3"/>
    <property type="match status" value="1"/>
</dbReference>
<dbReference type="CDD" id="cd14473">
    <property type="entry name" value="FERM_B-lobe"/>
    <property type="match status" value="1"/>
</dbReference>
<evidence type="ECO:0000313" key="10">
    <source>
        <dbReference type="Proteomes" id="UP000314986"/>
    </source>
</evidence>
<dbReference type="Pfam" id="PF09379">
    <property type="entry name" value="FERM_N"/>
    <property type="match status" value="1"/>
</dbReference>
<dbReference type="AlphaFoldDB" id="A0A4W3H926"/>
<dbReference type="CDD" id="cd13193">
    <property type="entry name" value="FERM_C_FARP1-like"/>
    <property type="match status" value="1"/>
</dbReference>
<evidence type="ECO:0000256" key="5">
    <source>
        <dbReference type="ARBA" id="ARBA00023136"/>
    </source>
</evidence>
<dbReference type="InterPro" id="IPR051835">
    <property type="entry name" value="RAC1-GEF"/>
</dbReference>
<reference evidence="10" key="1">
    <citation type="journal article" date="2006" name="Science">
        <title>Ancient noncoding elements conserved in the human genome.</title>
        <authorList>
            <person name="Venkatesh B."/>
            <person name="Kirkness E.F."/>
            <person name="Loh Y.H."/>
            <person name="Halpern A.L."/>
            <person name="Lee A.P."/>
            <person name="Johnson J."/>
            <person name="Dandona N."/>
            <person name="Viswanathan L.D."/>
            <person name="Tay A."/>
            <person name="Venter J.C."/>
            <person name="Strausberg R.L."/>
            <person name="Brenner S."/>
        </authorList>
    </citation>
    <scope>NUCLEOTIDE SEQUENCE [LARGE SCALE GENOMIC DNA]</scope>
</reference>
<evidence type="ECO:0000256" key="6">
    <source>
        <dbReference type="ARBA" id="ARBA00023273"/>
    </source>
</evidence>
<dbReference type="PANTHER" id="PTHR45858:SF2">
    <property type="entry name" value="FERM, ARHGEF AND PLECKSTRIN DOMAIN-CONTAINING PROTEIN 1"/>
    <property type="match status" value="1"/>
</dbReference>
<dbReference type="Ensembl" id="ENSCMIT00000006595.1">
    <property type="protein sequence ID" value="ENSCMIP00000006384.1"/>
    <property type="gene ID" value="ENSCMIG00000003447.1"/>
</dbReference>
<dbReference type="GO" id="GO:0005085">
    <property type="term" value="F:guanyl-nucleotide exchange factor activity"/>
    <property type="evidence" value="ECO:0007669"/>
    <property type="project" value="TreeGrafter"/>
</dbReference>
<evidence type="ECO:0000256" key="2">
    <source>
        <dbReference type="ARBA" id="ARBA00004370"/>
    </source>
</evidence>
<dbReference type="InterPro" id="IPR019749">
    <property type="entry name" value="Band_41_domain"/>
</dbReference>
<keyword evidence="10" id="KW-1185">Reference proteome</keyword>
<dbReference type="Pfam" id="PF00373">
    <property type="entry name" value="FERM_M"/>
    <property type="match status" value="1"/>
</dbReference>
<keyword evidence="4" id="KW-0963">Cytoplasm</keyword>
<dbReference type="Pfam" id="PF08736">
    <property type="entry name" value="FA"/>
    <property type="match status" value="1"/>
</dbReference>
<evidence type="ECO:0000256" key="3">
    <source>
        <dbReference type="ARBA" id="ARBA00004496"/>
    </source>
</evidence>
<reference evidence="9" key="5">
    <citation type="submission" date="2025-09" db="UniProtKB">
        <authorList>
            <consortium name="Ensembl"/>
        </authorList>
    </citation>
    <scope>IDENTIFICATION</scope>
</reference>
<dbReference type="SMART" id="SM00295">
    <property type="entry name" value="B41"/>
    <property type="match status" value="1"/>
</dbReference>
<dbReference type="FunFam" id="2.30.29.30:FF:000002">
    <property type="entry name" value="Band 4.1-like protein 5 isoform 1"/>
    <property type="match status" value="1"/>
</dbReference>
<dbReference type="InterPro" id="IPR035963">
    <property type="entry name" value="FERM_2"/>
</dbReference>
<gene>
    <name evidence="9" type="primary">farp1</name>
</gene>
<dbReference type="InterPro" id="IPR018979">
    <property type="entry name" value="FERM_N"/>
</dbReference>
<dbReference type="InterPro" id="IPR019747">
    <property type="entry name" value="FERM_CS"/>
</dbReference>
<feature type="domain" description="FERM" evidence="8">
    <location>
        <begin position="41"/>
        <end position="320"/>
    </location>
</feature>
<evidence type="ECO:0000313" key="9">
    <source>
        <dbReference type="Ensembl" id="ENSCMIP00000006384.1"/>
    </source>
</evidence>
<dbReference type="GO" id="GO:0016020">
    <property type="term" value="C:membrane"/>
    <property type="evidence" value="ECO:0007669"/>
    <property type="project" value="UniProtKB-SubCell"/>
</dbReference>
<sequence>WRTREQKASTPGARLGVQDSMGISTLEPGQKPPSSPPGKLTPIKVQLLDEAQEVYEVSLRAPGKFLLDLICQNLNLVESDYFALEFLDHRKVMVWLDLLKPIANQVRRPKHVVMRFVVKFFPPDHAQLQEELTRYLFALQIKQDLASGRMICNEMSMALLVSHIIQSEIGDFDESLDQEHLEKNKYMPQQDTLEDKIMEFHRRHVGQTPAESDFQLLEIARRLETYGIRQHPAKDREGTKIHLSVSHTGIIVFQGQNKINSFNWAKVRKLSFKRKRFLIKFRPEVNSCQDTLEFSMNNRDSCKAFWKICVEYHAFFRLIEEPKPKPKPILFSRGSSFRFSGRTQKQLLDYVKEGGHKRTQFESNQDRVERRSRSPKRSPKEDRREAVLMEEPGRDKVQQPNPQREQQNAGPASKAARGSSSSIPYIDCSDVDSREYDLIKGQIIRSQSQTNDNYEDECVSGEYFVERNENLNQLRNRDLPSFTLADAPLHITEEFSNLSFYSGRSPRMTRHSSLVDEIFRDSETRNPLATPVHCSSKVSSPVTSFNRHGYQGFILQNGHCNRRLENKDSHVYSHKDCNSFSPILSRPHSQRVQSMRNRSETDPFILSQIASSPSNDYRSGTPFKVNSPRILQSERRLVGNGLSAAGQTKPSPPVHRMLAAGCVEHPGGAQLLDASTSSGTESSDSDSEVINPFSPPLTFGNPIAVNSSPMPRNKFSFGSLQLDEMEEEEGSISFSDPDDGSPVSEHGVITC</sequence>
<dbReference type="GO" id="GO:0042995">
    <property type="term" value="C:cell projection"/>
    <property type="evidence" value="ECO:0007669"/>
    <property type="project" value="UniProtKB-SubCell"/>
</dbReference>
<reference evidence="10" key="2">
    <citation type="journal article" date="2007" name="PLoS Biol.">
        <title>Survey sequencing and comparative analysis of the elephant shark (Callorhinchus milii) genome.</title>
        <authorList>
            <person name="Venkatesh B."/>
            <person name="Kirkness E.F."/>
            <person name="Loh Y.H."/>
            <person name="Halpern A.L."/>
            <person name="Lee A.P."/>
            <person name="Johnson J."/>
            <person name="Dandona N."/>
            <person name="Viswanathan L.D."/>
            <person name="Tay A."/>
            <person name="Venter J.C."/>
            <person name="Strausberg R.L."/>
            <person name="Brenner S."/>
        </authorList>
    </citation>
    <scope>NUCLEOTIDE SEQUENCE [LARGE SCALE GENOMIC DNA]</scope>
</reference>
<dbReference type="GO" id="GO:0005737">
    <property type="term" value="C:cytoplasm"/>
    <property type="evidence" value="ECO:0007669"/>
    <property type="project" value="UniProtKB-SubCell"/>
</dbReference>
<dbReference type="SUPFAM" id="SSF54236">
    <property type="entry name" value="Ubiquitin-like"/>
    <property type="match status" value="1"/>
</dbReference>
<dbReference type="SMART" id="SM01195">
    <property type="entry name" value="FA"/>
    <property type="match status" value="1"/>
</dbReference>
<dbReference type="Gene3D" id="2.30.29.30">
    <property type="entry name" value="Pleckstrin-homology domain (PH domain)/Phosphotyrosine-binding domain (PTB)"/>
    <property type="match status" value="1"/>
</dbReference>
<dbReference type="SUPFAM" id="SSF50729">
    <property type="entry name" value="PH domain-like"/>
    <property type="match status" value="1"/>
</dbReference>
<keyword evidence="6" id="KW-0966">Cell projection</keyword>
<reference evidence="10" key="3">
    <citation type="journal article" date="2014" name="Nature">
        <title>Elephant shark genome provides unique insights into gnathostome evolution.</title>
        <authorList>
            <consortium name="International Elephant Shark Genome Sequencing Consortium"/>
            <person name="Venkatesh B."/>
            <person name="Lee A.P."/>
            <person name="Ravi V."/>
            <person name="Maurya A.K."/>
            <person name="Lian M.M."/>
            <person name="Swann J.B."/>
            <person name="Ohta Y."/>
            <person name="Flajnik M.F."/>
            <person name="Sutoh Y."/>
            <person name="Kasahara M."/>
            <person name="Hoon S."/>
            <person name="Gangu V."/>
            <person name="Roy S.W."/>
            <person name="Irimia M."/>
            <person name="Korzh V."/>
            <person name="Kondrychyn I."/>
            <person name="Lim Z.W."/>
            <person name="Tay B.H."/>
            <person name="Tohari S."/>
            <person name="Kong K.W."/>
            <person name="Ho S."/>
            <person name="Lorente-Galdos B."/>
            <person name="Quilez J."/>
            <person name="Marques-Bonet T."/>
            <person name="Raney B.J."/>
            <person name="Ingham P.W."/>
            <person name="Tay A."/>
            <person name="Hillier L.W."/>
            <person name="Minx P."/>
            <person name="Boehm T."/>
            <person name="Wilson R.K."/>
            <person name="Brenner S."/>
            <person name="Warren W.C."/>
        </authorList>
    </citation>
    <scope>NUCLEOTIDE SEQUENCE [LARGE SCALE GENOMIC DNA]</scope>
</reference>
<dbReference type="PRINTS" id="PR00935">
    <property type="entry name" value="BAND41"/>
</dbReference>
<dbReference type="FunFam" id="1.20.80.10:FF:000005">
    <property type="entry name" value="FERM, RhoGEF and pleckstrin domain-containing protein 1"/>
    <property type="match status" value="1"/>
</dbReference>
<dbReference type="InterPro" id="IPR041788">
    <property type="entry name" value="FARP1/FARP2/FRMD7_FERM_C"/>
</dbReference>
<comment type="subcellular location">
    <subcellularLocation>
        <location evidence="1">Cell projection</location>
    </subcellularLocation>
    <subcellularLocation>
        <location evidence="3">Cytoplasm</location>
    </subcellularLocation>
    <subcellularLocation>
        <location evidence="2">Membrane</location>
    </subcellularLocation>
</comment>
<feature type="region of interest" description="Disordered" evidence="7">
    <location>
        <begin position="1"/>
        <end position="40"/>
    </location>
</feature>
<feature type="compositionally biased region" description="Polar residues" evidence="7">
    <location>
        <begin position="398"/>
        <end position="410"/>
    </location>
</feature>
<dbReference type="InterPro" id="IPR019748">
    <property type="entry name" value="FERM_central"/>
</dbReference>
<dbReference type="PROSITE" id="PS00660">
    <property type="entry name" value="FERM_1"/>
    <property type="match status" value="1"/>
</dbReference>
<reference evidence="9" key="4">
    <citation type="submission" date="2025-08" db="UniProtKB">
        <authorList>
            <consortium name="Ensembl"/>
        </authorList>
    </citation>
    <scope>IDENTIFICATION</scope>
</reference>
<feature type="region of interest" description="Disordered" evidence="7">
    <location>
        <begin position="350"/>
        <end position="427"/>
    </location>
</feature>
<dbReference type="Gene3D" id="1.20.80.10">
    <property type="match status" value="1"/>
</dbReference>
<dbReference type="PANTHER" id="PTHR45858">
    <property type="entry name" value="FERM DOMAIN CONTAINING PROTEIN"/>
    <property type="match status" value="1"/>
</dbReference>
<dbReference type="Proteomes" id="UP000314986">
    <property type="component" value="Unassembled WGS sequence"/>
</dbReference>
<organism evidence="9 10">
    <name type="scientific">Callorhinchus milii</name>
    <name type="common">Ghost shark</name>
    <dbReference type="NCBI Taxonomy" id="7868"/>
    <lineage>
        <taxon>Eukaryota</taxon>
        <taxon>Metazoa</taxon>
        <taxon>Chordata</taxon>
        <taxon>Craniata</taxon>
        <taxon>Vertebrata</taxon>
        <taxon>Chondrichthyes</taxon>
        <taxon>Holocephali</taxon>
        <taxon>Chimaeriformes</taxon>
        <taxon>Callorhinchidae</taxon>
        <taxon>Callorhinchus</taxon>
    </lineage>
</organism>